<evidence type="ECO:0008006" key="4">
    <source>
        <dbReference type="Google" id="ProtNLM"/>
    </source>
</evidence>
<feature type="compositionally biased region" description="Polar residues" evidence="1">
    <location>
        <begin position="516"/>
        <end position="529"/>
    </location>
</feature>
<name>A0ABR0JZT8_9EURO</name>
<reference evidence="2 3" key="1">
    <citation type="submission" date="2023-08" db="EMBL/GenBank/DDBJ databases">
        <title>Black Yeasts Isolated from many extreme environments.</title>
        <authorList>
            <person name="Coleine C."/>
            <person name="Stajich J.E."/>
            <person name="Selbmann L."/>
        </authorList>
    </citation>
    <scope>NUCLEOTIDE SEQUENCE [LARGE SCALE GENOMIC DNA]</scope>
    <source>
        <strain evidence="2 3">CCFEE 5885</strain>
    </source>
</reference>
<evidence type="ECO:0000313" key="3">
    <source>
        <dbReference type="Proteomes" id="UP001345013"/>
    </source>
</evidence>
<accession>A0ABR0JZT8</accession>
<evidence type="ECO:0000313" key="2">
    <source>
        <dbReference type="EMBL" id="KAK5080501.1"/>
    </source>
</evidence>
<proteinExistence type="predicted"/>
<comment type="caution">
    <text evidence="2">The sequence shown here is derived from an EMBL/GenBank/DDBJ whole genome shotgun (WGS) entry which is preliminary data.</text>
</comment>
<organism evidence="2 3">
    <name type="scientific">Lithohypha guttulata</name>
    <dbReference type="NCBI Taxonomy" id="1690604"/>
    <lineage>
        <taxon>Eukaryota</taxon>
        <taxon>Fungi</taxon>
        <taxon>Dikarya</taxon>
        <taxon>Ascomycota</taxon>
        <taxon>Pezizomycotina</taxon>
        <taxon>Eurotiomycetes</taxon>
        <taxon>Chaetothyriomycetidae</taxon>
        <taxon>Chaetothyriales</taxon>
        <taxon>Trichomeriaceae</taxon>
        <taxon>Lithohypha</taxon>
    </lineage>
</organism>
<feature type="compositionally biased region" description="Low complexity" evidence="1">
    <location>
        <begin position="291"/>
        <end position="300"/>
    </location>
</feature>
<feature type="region of interest" description="Disordered" evidence="1">
    <location>
        <begin position="366"/>
        <end position="412"/>
    </location>
</feature>
<protein>
    <recommendedName>
        <fullName evidence="4">F-box domain-containing protein</fullName>
    </recommendedName>
</protein>
<keyword evidence="3" id="KW-1185">Reference proteome</keyword>
<evidence type="ECO:0000256" key="1">
    <source>
        <dbReference type="SAM" id="MobiDB-lite"/>
    </source>
</evidence>
<sequence length="529" mass="60065">MASATQLPPPPLTTFPPGMLDNAYKLSNNLLRVILLRVPREIQLSIFEQNVLSAADRVCLALTCKTFARGLSSDPKLLTFPEKIKHGEEESVREIYLEFSHIEDSFSDKDIDDWVAKRKKIDYEARNRVGQDELDGLFKRLNKGWNRSSARFCGSCNKFVSTEQTYWDEKDRQFSYRSNSELAQRWRTGPCQCGEYFEHGTYARGYVQLWIQGAPAAVKCPCCEEDELSQEDELSFVTQEDLQPVESLLAISAPTDFRHLKTGGQEPLLSSNGQREPTAPNFSRPQRSRPRSQSLPDLSPISEYGPRLSYYIKETLHNAPEPVPKDLSDTIMSATMNNNRLELILDGLTELDAKVQNKLDTYLDSFNTSSSSDPSSSTNNTSSRPGNSGLKRLLSRRKCQPQPPLREPRPDPFIVEELRTRLSQIEDWDVQVQMARDVIKRQMADASERTEIDAQQAAKGAFIAKGRERDSYLEDLTGRIYDVDIQWIIAGAEEFLVDFDSPRGSPWGRQGRGQARSRTMSVLSTWSDR</sequence>
<gene>
    <name evidence="2" type="ORF">LTR24_008491</name>
</gene>
<feature type="region of interest" description="Disordered" evidence="1">
    <location>
        <begin position="503"/>
        <end position="529"/>
    </location>
</feature>
<feature type="compositionally biased region" description="Low complexity" evidence="1">
    <location>
        <begin position="366"/>
        <end position="383"/>
    </location>
</feature>
<dbReference type="EMBL" id="JAVRRG010000149">
    <property type="protein sequence ID" value="KAK5080501.1"/>
    <property type="molecule type" value="Genomic_DNA"/>
</dbReference>
<feature type="region of interest" description="Disordered" evidence="1">
    <location>
        <begin position="260"/>
        <end position="301"/>
    </location>
</feature>
<dbReference type="Proteomes" id="UP001345013">
    <property type="component" value="Unassembled WGS sequence"/>
</dbReference>